<reference evidence="2" key="1">
    <citation type="journal article" date="2021" name="ISME J.">
        <title>Fine-scale metabolic discontinuity in a stratified prokaryote microbiome of a Red Sea deep halocline.</title>
        <authorList>
            <person name="Michoud G."/>
            <person name="Ngugi D.K."/>
            <person name="Barozzi A."/>
            <person name="Merlino G."/>
            <person name="Calleja M.L."/>
            <person name="Delgado-Huertas A."/>
            <person name="Moran X.A.G."/>
            <person name="Daffonchio D."/>
        </authorList>
    </citation>
    <scope>NUCLEOTIDE SEQUENCE</scope>
    <source>
        <strain evidence="2">SuakinDeep_MAG55_1</strain>
    </source>
</reference>
<proteinExistence type="predicted"/>
<dbReference type="EMBL" id="JAANXD010000059">
    <property type="protein sequence ID" value="MBS1258378.1"/>
    <property type="molecule type" value="Genomic_DNA"/>
</dbReference>
<dbReference type="Gene3D" id="3.40.250.10">
    <property type="entry name" value="Rhodanese-like domain"/>
    <property type="match status" value="1"/>
</dbReference>
<accession>A0A941W351</accession>
<dbReference type="Proteomes" id="UP000722750">
    <property type="component" value="Unassembled WGS sequence"/>
</dbReference>
<dbReference type="SMART" id="SM00450">
    <property type="entry name" value="RHOD"/>
    <property type="match status" value="1"/>
</dbReference>
<evidence type="ECO:0000259" key="1">
    <source>
        <dbReference type="PROSITE" id="PS50206"/>
    </source>
</evidence>
<dbReference type="SUPFAM" id="SSF52821">
    <property type="entry name" value="Rhodanese/Cell cycle control phosphatase"/>
    <property type="match status" value="1"/>
</dbReference>
<name>A0A941W351_9BACT</name>
<dbReference type="PROSITE" id="PS50206">
    <property type="entry name" value="RHODANESE_3"/>
    <property type="match status" value="1"/>
</dbReference>
<protein>
    <submittedName>
        <fullName evidence="2">Thiosulfate sulfurtransferase GlpE</fullName>
    </submittedName>
</protein>
<dbReference type="PANTHER" id="PTHR43031:SF1">
    <property type="entry name" value="PYRIDINE NUCLEOTIDE-DISULPHIDE OXIDOREDUCTASE"/>
    <property type="match status" value="1"/>
</dbReference>
<evidence type="ECO:0000313" key="3">
    <source>
        <dbReference type="Proteomes" id="UP000722750"/>
    </source>
</evidence>
<dbReference type="InterPro" id="IPR036873">
    <property type="entry name" value="Rhodanese-like_dom_sf"/>
</dbReference>
<gene>
    <name evidence="2" type="ORF">MAG551_01437</name>
</gene>
<dbReference type="InterPro" id="IPR050229">
    <property type="entry name" value="GlpE_sulfurtransferase"/>
</dbReference>
<organism evidence="2 3">
    <name type="scientific">Candidatus Scalindua arabica</name>
    <dbReference type="NCBI Taxonomy" id="1127984"/>
    <lineage>
        <taxon>Bacteria</taxon>
        <taxon>Pseudomonadati</taxon>
        <taxon>Planctomycetota</taxon>
        <taxon>Candidatus Brocadiia</taxon>
        <taxon>Candidatus Brocadiales</taxon>
        <taxon>Candidatus Scalinduaceae</taxon>
        <taxon>Candidatus Scalindua</taxon>
    </lineage>
</organism>
<comment type="caution">
    <text evidence="2">The sequence shown here is derived from an EMBL/GenBank/DDBJ whole genome shotgun (WGS) entry which is preliminary data.</text>
</comment>
<dbReference type="PANTHER" id="PTHR43031">
    <property type="entry name" value="FAD-DEPENDENT OXIDOREDUCTASE"/>
    <property type="match status" value="1"/>
</dbReference>
<dbReference type="Pfam" id="PF00581">
    <property type="entry name" value="Rhodanese"/>
    <property type="match status" value="1"/>
</dbReference>
<feature type="domain" description="Rhodanese" evidence="1">
    <location>
        <begin position="63"/>
        <end position="152"/>
    </location>
</feature>
<dbReference type="CDD" id="cd00158">
    <property type="entry name" value="RHOD"/>
    <property type="match status" value="1"/>
</dbReference>
<dbReference type="AlphaFoldDB" id="A0A941W351"/>
<evidence type="ECO:0000313" key="2">
    <source>
        <dbReference type="EMBL" id="MBS1258378.1"/>
    </source>
</evidence>
<sequence length="176" mass="20267">MKNKRFFVLIVMFAITGIVAMSGCSRNQETLTWTEVISDIRDKYPDVNQIRTDELYSWLTAPDSEPAIIIDARAKEEFYVSNITGAMNIPYDKDPLKHLTDIKPDRPIVVYCSVGYRSSILARKLQDAGFTRVYNLEGSIFKWANEGRPLVQSQTTVHKVHPYNAHWGKLLEKKYH</sequence>
<dbReference type="PROSITE" id="PS51257">
    <property type="entry name" value="PROKAR_LIPOPROTEIN"/>
    <property type="match status" value="1"/>
</dbReference>
<dbReference type="InterPro" id="IPR001763">
    <property type="entry name" value="Rhodanese-like_dom"/>
</dbReference>